<evidence type="ECO:0000313" key="1">
    <source>
        <dbReference type="EMBL" id="KAJ3533418.1"/>
    </source>
</evidence>
<evidence type="ECO:0000313" key="2">
    <source>
        <dbReference type="Proteomes" id="UP001148629"/>
    </source>
</evidence>
<sequence length="453" mass="52036">MLPSILRHLPLFRRPWKPLNFTNQNFIRIPSNQLIEEETIPGYVASQYYPAHIGDVLKDRYQVVGKLGFGVTSTVWLARDLKRRRHVALKLYITSASMGSHFKNELDMYNRMETASKSHPGRGAIRPLLDSFNLDGPDGQHQCLVHTAMWDTLLDFLHRNPIRRLPSPVLAFTLKRLFLALDFLHTECKIIHTDIKAGNIMLATQDESVFSDLEEQELQNPCPRKEIEGRTVYSSRELKMTRSVGAPFLCDFGSAVPGDRVNTNDVQPDIYRAPEVVLGAPWTYSIDVWNAGCMIWDVFEGGHLFTGQDREFKKYRSRAHLAEMVALLGPPPPGLLTRGSETYKFFSNEGELRSGVPLVGKMSLEERETTLKGDDRARFLRLVRKLLQWESEKRWSAKELSEFPIVASTRKPTNTDIARLRTAVIKLEGEEVKKEEVLELEKWILVLFWRYLL</sequence>
<proteinExistence type="predicted"/>
<gene>
    <name evidence="1" type="ORF">NM208_g7998</name>
</gene>
<accession>A0ACC1S727</accession>
<name>A0ACC1S727_9HYPO</name>
<protein>
    <submittedName>
        <fullName evidence="1">Uncharacterized protein</fullName>
    </submittedName>
</protein>
<comment type="caution">
    <text evidence="1">The sequence shown here is derived from an EMBL/GenBank/DDBJ whole genome shotgun (WGS) entry which is preliminary data.</text>
</comment>
<keyword evidence="2" id="KW-1185">Reference proteome</keyword>
<organism evidence="1 2">
    <name type="scientific">Fusarium decemcellulare</name>
    <dbReference type="NCBI Taxonomy" id="57161"/>
    <lineage>
        <taxon>Eukaryota</taxon>
        <taxon>Fungi</taxon>
        <taxon>Dikarya</taxon>
        <taxon>Ascomycota</taxon>
        <taxon>Pezizomycotina</taxon>
        <taxon>Sordariomycetes</taxon>
        <taxon>Hypocreomycetidae</taxon>
        <taxon>Hypocreales</taxon>
        <taxon>Nectriaceae</taxon>
        <taxon>Fusarium</taxon>
        <taxon>Fusarium decemcellulare species complex</taxon>
    </lineage>
</organism>
<dbReference type="EMBL" id="JANRMS010000871">
    <property type="protein sequence ID" value="KAJ3533418.1"/>
    <property type="molecule type" value="Genomic_DNA"/>
</dbReference>
<reference evidence="1" key="1">
    <citation type="submission" date="2022-08" db="EMBL/GenBank/DDBJ databases">
        <title>Genome Sequence of Fusarium decemcellulare.</title>
        <authorList>
            <person name="Buettner E."/>
        </authorList>
    </citation>
    <scope>NUCLEOTIDE SEQUENCE</scope>
    <source>
        <strain evidence="1">Babe19</strain>
    </source>
</reference>
<dbReference type="Proteomes" id="UP001148629">
    <property type="component" value="Unassembled WGS sequence"/>
</dbReference>